<feature type="domain" description="ABC3 transporter permease C-terminal" evidence="8">
    <location>
        <begin position="706"/>
        <end position="813"/>
    </location>
</feature>
<evidence type="ECO:0000256" key="6">
    <source>
        <dbReference type="ARBA" id="ARBA00038076"/>
    </source>
</evidence>
<name>A0A7W8A4K4_9ACTN</name>
<keyword evidence="5 7" id="KW-0472">Membrane</keyword>
<organism evidence="9 10">
    <name type="scientific">Nonomuraea endophytica</name>
    <dbReference type="NCBI Taxonomy" id="714136"/>
    <lineage>
        <taxon>Bacteria</taxon>
        <taxon>Bacillati</taxon>
        <taxon>Actinomycetota</taxon>
        <taxon>Actinomycetes</taxon>
        <taxon>Streptosporangiales</taxon>
        <taxon>Streptosporangiaceae</taxon>
        <taxon>Nonomuraea</taxon>
    </lineage>
</organism>
<gene>
    <name evidence="9" type="ORF">HNR40_004880</name>
</gene>
<evidence type="ECO:0000256" key="4">
    <source>
        <dbReference type="ARBA" id="ARBA00022989"/>
    </source>
</evidence>
<feature type="transmembrane region" description="Helical" evidence="7">
    <location>
        <begin position="262"/>
        <end position="286"/>
    </location>
</feature>
<reference evidence="9 10" key="1">
    <citation type="submission" date="2020-08" db="EMBL/GenBank/DDBJ databases">
        <title>Genomic Encyclopedia of Type Strains, Phase IV (KMG-IV): sequencing the most valuable type-strain genomes for metagenomic binning, comparative biology and taxonomic classification.</title>
        <authorList>
            <person name="Goeker M."/>
        </authorList>
    </citation>
    <scope>NUCLEOTIDE SEQUENCE [LARGE SCALE GENOMIC DNA]</scope>
    <source>
        <strain evidence="9 10">DSM 45385</strain>
    </source>
</reference>
<dbReference type="InterPro" id="IPR050250">
    <property type="entry name" value="Macrolide_Exporter_MacB"/>
</dbReference>
<evidence type="ECO:0000256" key="2">
    <source>
        <dbReference type="ARBA" id="ARBA00022475"/>
    </source>
</evidence>
<evidence type="ECO:0000256" key="7">
    <source>
        <dbReference type="SAM" id="Phobius"/>
    </source>
</evidence>
<sequence>MLWLAWRTVIRHPGSVLGALITLVLAATVVGAMWFVVDSDERQRPVVERYAGVPLVVGTGGIAGALPPGLVRALDALPEVARTVPDLTFVAPLSVRGATVSVPGDQYPSPAGHGWGGAALTPFRIERGRPPGAPGEVVMDARLAGAAGVAVGERVEVAVSGVFRPYEVVGVAVAAGAWRHQSALFFTDDHAAELAGRRGGVDAIGVYPAGGVDQESLGRAVGRVLEPYNRRSALPVRVSTGDARGRAEGNVITSSGGGFNTLWFLVYTTGLVAVGMVSAVMGLSLRRRGRELAALRAVGARPGQLRVMLVAEAVLLALVAGAVAVPLGGLLAPVVAGRLREFRVLNAAFEVHYTPLPALWTVLFGVAVALTASMLAVRRAMRIRPGDALAEAPAEGGRLGRGRLITGLATFVLAVALTVVLIGNLVALPEPLGPMIAQLAIMMALVTSVGLVAPWFVLLAGGLLRPAAARAGPTGAFLATANVVFNHRRFAGAVGSLTLGLTLAGAIIGTQFFHDWRAAHRATAEVTADHVLRPSAINNALGEELRRELGDGAVGVRMLPITVLPEGRAPVMMTASLATGDLTRVLSLAVRGGPLGGLEAGQVAMSEELAARHGAGVGSRVRIRLPGAPAEASVTVAAVFAGTTELGQVLLPSAGPLQAEPYAAIYVRGPLGREVSSAAVVSHDRREYVESKARESAERNRVLPYISMLIGVFCLVAAVNSLCLAVVDRRREFGAMRRLGMRRGQVMWMAGWESVLTVLPVVVLSLAAVAALAFVHAVSAGGMASLVSFIPFAWLAPLAGGALLGAAAGSVLVVRAVMRNER</sequence>
<proteinExistence type="inferred from homology"/>
<feature type="transmembrane region" description="Helical" evidence="7">
    <location>
        <begin position="794"/>
        <end position="818"/>
    </location>
</feature>
<dbReference type="PANTHER" id="PTHR30572">
    <property type="entry name" value="MEMBRANE COMPONENT OF TRANSPORTER-RELATED"/>
    <property type="match status" value="1"/>
</dbReference>
<dbReference type="PANTHER" id="PTHR30572:SF4">
    <property type="entry name" value="ABC TRANSPORTER PERMEASE YTRF"/>
    <property type="match status" value="1"/>
</dbReference>
<dbReference type="Proteomes" id="UP000568380">
    <property type="component" value="Unassembled WGS sequence"/>
</dbReference>
<feature type="transmembrane region" description="Helical" evidence="7">
    <location>
        <begin position="490"/>
        <end position="513"/>
    </location>
</feature>
<dbReference type="RefSeq" id="WP_184964971.1">
    <property type="nucleotide sequence ID" value="NZ_JACHIN010000006.1"/>
</dbReference>
<feature type="transmembrane region" description="Helical" evidence="7">
    <location>
        <begin position="748"/>
        <end position="774"/>
    </location>
</feature>
<feature type="transmembrane region" description="Helical" evidence="7">
    <location>
        <begin position="307"/>
        <end position="336"/>
    </location>
</feature>
<protein>
    <submittedName>
        <fullName evidence="9">Putative ABC transport system permease protein</fullName>
    </submittedName>
</protein>
<accession>A0A7W8A4K4</accession>
<dbReference type="GO" id="GO:0022857">
    <property type="term" value="F:transmembrane transporter activity"/>
    <property type="evidence" value="ECO:0007669"/>
    <property type="project" value="TreeGrafter"/>
</dbReference>
<keyword evidence="3 7" id="KW-0812">Transmembrane</keyword>
<feature type="transmembrane region" description="Helical" evidence="7">
    <location>
        <begin position="439"/>
        <end position="464"/>
    </location>
</feature>
<evidence type="ECO:0000256" key="3">
    <source>
        <dbReference type="ARBA" id="ARBA00022692"/>
    </source>
</evidence>
<keyword evidence="2" id="KW-1003">Cell membrane</keyword>
<feature type="transmembrane region" description="Helical" evidence="7">
    <location>
        <begin position="404"/>
        <end position="427"/>
    </location>
</feature>
<evidence type="ECO:0000256" key="1">
    <source>
        <dbReference type="ARBA" id="ARBA00004651"/>
    </source>
</evidence>
<keyword evidence="4 7" id="KW-1133">Transmembrane helix</keyword>
<evidence type="ECO:0000313" key="9">
    <source>
        <dbReference type="EMBL" id="MBB5079394.1"/>
    </source>
</evidence>
<comment type="caution">
    <text evidence="9">The sequence shown here is derived from an EMBL/GenBank/DDBJ whole genome shotgun (WGS) entry which is preliminary data.</text>
</comment>
<dbReference type="InterPro" id="IPR003838">
    <property type="entry name" value="ABC3_permease_C"/>
</dbReference>
<evidence type="ECO:0000313" key="10">
    <source>
        <dbReference type="Proteomes" id="UP000568380"/>
    </source>
</evidence>
<dbReference type="AlphaFoldDB" id="A0A7W8A4K4"/>
<evidence type="ECO:0000259" key="8">
    <source>
        <dbReference type="Pfam" id="PF02687"/>
    </source>
</evidence>
<comment type="similarity">
    <text evidence="6">Belongs to the ABC-4 integral membrane protein family.</text>
</comment>
<feature type="domain" description="ABC3 transporter permease C-terminal" evidence="8">
    <location>
        <begin position="264"/>
        <end position="384"/>
    </location>
</feature>
<dbReference type="Pfam" id="PF02687">
    <property type="entry name" value="FtsX"/>
    <property type="match status" value="2"/>
</dbReference>
<feature type="transmembrane region" description="Helical" evidence="7">
    <location>
        <begin position="356"/>
        <end position="377"/>
    </location>
</feature>
<evidence type="ECO:0000256" key="5">
    <source>
        <dbReference type="ARBA" id="ARBA00023136"/>
    </source>
</evidence>
<feature type="transmembrane region" description="Helical" evidence="7">
    <location>
        <begin position="702"/>
        <end position="727"/>
    </location>
</feature>
<comment type="subcellular location">
    <subcellularLocation>
        <location evidence="1">Cell membrane</location>
        <topology evidence="1">Multi-pass membrane protein</topology>
    </subcellularLocation>
</comment>
<feature type="transmembrane region" description="Helical" evidence="7">
    <location>
        <begin position="16"/>
        <end position="37"/>
    </location>
</feature>
<dbReference type="GO" id="GO:0005886">
    <property type="term" value="C:plasma membrane"/>
    <property type="evidence" value="ECO:0007669"/>
    <property type="project" value="UniProtKB-SubCell"/>
</dbReference>
<dbReference type="EMBL" id="JACHIN010000006">
    <property type="protein sequence ID" value="MBB5079394.1"/>
    <property type="molecule type" value="Genomic_DNA"/>
</dbReference>
<keyword evidence="10" id="KW-1185">Reference proteome</keyword>